<evidence type="ECO:0000313" key="4">
    <source>
        <dbReference type="EMBL" id="KAA6384793.1"/>
    </source>
</evidence>
<name>A0A5J4VR73_9EUKA</name>
<evidence type="ECO:0000259" key="2">
    <source>
        <dbReference type="PROSITE" id="PS51048"/>
    </source>
</evidence>
<feature type="compositionally biased region" description="Polar residues" evidence="1">
    <location>
        <begin position="101"/>
        <end position="110"/>
    </location>
</feature>
<evidence type="ECO:0000256" key="1">
    <source>
        <dbReference type="SAM" id="MobiDB-lite"/>
    </source>
</evidence>
<gene>
    <name evidence="4" type="ORF">EZS28_019682</name>
</gene>
<dbReference type="EMBL" id="SNRW01005575">
    <property type="protein sequence ID" value="KAA6384793.1"/>
    <property type="molecule type" value="Genomic_DNA"/>
</dbReference>
<dbReference type="InterPro" id="IPR007699">
    <property type="entry name" value="SGS_dom"/>
</dbReference>
<dbReference type="InterPro" id="IPR044563">
    <property type="entry name" value="Sgt1-like"/>
</dbReference>
<feature type="domain" description="CS" evidence="3">
    <location>
        <begin position="3"/>
        <end position="92"/>
    </location>
</feature>
<feature type="region of interest" description="Disordered" evidence="1">
    <location>
        <begin position="194"/>
        <end position="215"/>
    </location>
</feature>
<comment type="caution">
    <text evidence="4">The sequence shown here is derived from an EMBL/GenBank/DDBJ whole genome shotgun (WGS) entry which is preliminary data.</text>
</comment>
<evidence type="ECO:0008006" key="6">
    <source>
        <dbReference type="Google" id="ProtNLM"/>
    </source>
</evidence>
<dbReference type="PROSITE" id="PS51048">
    <property type="entry name" value="SGS"/>
    <property type="match status" value="1"/>
</dbReference>
<feature type="domain" description="SGS" evidence="2">
    <location>
        <begin position="122"/>
        <end position="215"/>
    </location>
</feature>
<dbReference type="AlphaFoldDB" id="A0A5J4VR73"/>
<dbReference type="PANTHER" id="PTHR45862">
    <property type="entry name" value="PROTEIN SGT1 HOMOLOG"/>
    <property type="match status" value="1"/>
</dbReference>
<evidence type="ECO:0000259" key="3">
    <source>
        <dbReference type="PROSITE" id="PS51203"/>
    </source>
</evidence>
<reference evidence="4 5" key="1">
    <citation type="submission" date="2019-03" db="EMBL/GenBank/DDBJ databases">
        <title>Single cell metagenomics reveals metabolic interactions within the superorganism composed of flagellate Streblomastix strix and complex community of Bacteroidetes bacteria on its surface.</title>
        <authorList>
            <person name="Treitli S.C."/>
            <person name="Kolisko M."/>
            <person name="Husnik F."/>
            <person name="Keeling P."/>
            <person name="Hampl V."/>
        </authorList>
    </citation>
    <scope>NUCLEOTIDE SEQUENCE [LARGE SCALE GENOMIC DNA]</scope>
    <source>
        <strain evidence="4">ST1C</strain>
    </source>
</reference>
<dbReference type="GO" id="GO:0051087">
    <property type="term" value="F:protein-folding chaperone binding"/>
    <property type="evidence" value="ECO:0007669"/>
    <property type="project" value="InterPro"/>
</dbReference>
<dbReference type="OrthoDB" id="1898560at2759"/>
<dbReference type="Pfam" id="PF04969">
    <property type="entry name" value="CS"/>
    <property type="match status" value="1"/>
</dbReference>
<sequence length="215" mass="24520">MAMQKPRYDIYQDDRHITITIYAKKLNKDNSTITVESGRAIFHLITETGDTWEYEIFLYGEVVPGSEKMQWKQTKVEIQLNKAREETWEQYERKPGDDIKQSGSKNNVQVGTGDAKKAPNVLYYPSSKGQRNWDDLAQQVKKDEDEEKKNLGGEDSLNDLLKNIYANADENTRRAMNKSFQESAGTVLSTNWGEVGKGEVKPQPPSGMIPKKLDI</sequence>
<dbReference type="PROSITE" id="PS51203">
    <property type="entry name" value="CS"/>
    <property type="match status" value="1"/>
</dbReference>
<protein>
    <recommendedName>
        <fullName evidence="6">Suppressor of G2 allele of SKP1</fullName>
    </recommendedName>
</protein>
<evidence type="ECO:0000313" key="5">
    <source>
        <dbReference type="Proteomes" id="UP000324800"/>
    </source>
</evidence>
<dbReference type="InterPro" id="IPR008978">
    <property type="entry name" value="HSP20-like_chaperone"/>
</dbReference>
<dbReference type="Gene3D" id="2.60.40.790">
    <property type="match status" value="1"/>
</dbReference>
<dbReference type="Pfam" id="PF05002">
    <property type="entry name" value="SGS"/>
    <property type="match status" value="1"/>
</dbReference>
<proteinExistence type="predicted"/>
<dbReference type="SUPFAM" id="SSF49764">
    <property type="entry name" value="HSP20-like chaperones"/>
    <property type="match status" value="1"/>
</dbReference>
<accession>A0A5J4VR73</accession>
<feature type="region of interest" description="Disordered" evidence="1">
    <location>
        <begin position="92"/>
        <end position="129"/>
    </location>
</feature>
<dbReference type="InterPro" id="IPR007052">
    <property type="entry name" value="CS_dom"/>
</dbReference>
<dbReference type="CDD" id="cd06466">
    <property type="entry name" value="p23_CS_SGT1_like"/>
    <property type="match status" value="1"/>
</dbReference>
<organism evidence="4 5">
    <name type="scientific">Streblomastix strix</name>
    <dbReference type="NCBI Taxonomy" id="222440"/>
    <lineage>
        <taxon>Eukaryota</taxon>
        <taxon>Metamonada</taxon>
        <taxon>Preaxostyla</taxon>
        <taxon>Oxymonadida</taxon>
        <taxon>Streblomastigidae</taxon>
        <taxon>Streblomastix</taxon>
    </lineage>
</organism>
<dbReference type="Proteomes" id="UP000324800">
    <property type="component" value="Unassembled WGS sequence"/>
</dbReference>